<feature type="region of interest" description="Disordered" evidence="1">
    <location>
        <begin position="72"/>
        <end position="92"/>
    </location>
</feature>
<dbReference type="AlphaFoldDB" id="A0A9Q8WJN4"/>
<keyword evidence="3" id="KW-1185">Reference proteome</keyword>
<dbReference type="RefSeq" id="XP_049146882.1">
    <property type="nucleotide sequence ID" value="XM_049289737.1"/>
</dbReference>
<dbReference type="GeneID" id="73344747"/>
<dbReference type="EMBL" id="CP019477">
    <property type="protein sequence ID" value="UQC85267.1"/>
    <property type="molecule type" value="Genomic_DNA"/>
</dbReference>
<name>A0A9Q8WJN4_9PEZI</name>
<reference evidence="2" key="1">
    <citation type="journal article" date="2021" name="Mol. Plant Microbe Interact.">
        <title>Complete Genome Sequence of the Plant-Pathogenic Fungus Colletotrichum lupini.</title>
        <authorList>
            <person name="Baroncelli R."/>
            <person name="Pensec F."/>
            <person name="Da Lio D."/>
            <person name="Boufleur T."/>
            <person name="Vicente I."/>
            <person name="Sarrocco S."/>
            <person name="Picot A."/>
            <person name="Baraldi E."/>
            <person name="Sukno S."/>
            <person name="Thon M."/>
            <person name="Le Floch G."/>
        </authorList>
    </citation>
    <scope>NUCLEOTIDE SEQUENCE</scope>
    <source>
        <strain evidence="2">IMI 504893</strain>
    </source>
</reference>
<evidence type="ECO:0000313" key="2">
    <source>
        <dbReference type="EMBL" id="UQC85267.1"/>
    </source>
</evidence>
<feature type="compositionally biased region" description="Basic residues" evidence="1">
    <location>
        <begin position="1"/>
        <end position="13"/>
    </location>
</feature>
<protein>
    <submittedName>
        <fullName evidence="2">Uncharacterized protein</fullName>
    </submittedName>
</protein>
<organism evidence="2 3">
    <name type="scientific">Colletotrichum lupini</name>
    <dbReference type="NCBI Taxonomy" id="145971"/>
    <lineage>
        <taxon>Eukaryota</taxon>
        <taxon>Fungi</taxon>
        <taxon>Dikarya</taxon>
        <taxon>Ascomycota</taxon>
        <taxon>Pezizomycotina</taxon>
        <taxon>Sordariomycetes</taxon>
        <taxon>Hypocreomycetidae</taxon>
        <taxon>Glomerellales</taxon>
        <taxon>Glomerellaceae</taxon>
        <taxon>Colletotrichum</taxon>
        <taxon>Colletotrichum acutatum species complex</taxon>
    </lineage>
</organism>
<evidence type="ECO:0000313" key="3">
    <source>
        <dbReference type="Proteomes" id="UP000830671"/>
    </source>
</evidence>
<dbReference type="Proteomes" id="UP000830671">
    <property type="component" value="Chromosome 5"/>
</dbReference>
<accession>A0A9Q8WJN4</accession>
<dbReference type="KEGG" id="clup:CLUP02_10764"/>
<gene>
    <name evidence="2" type="ORF">CLUP02_10764</name>
</gene>
<feature type="region of interest" description="Disordered" evidence="1">
    <location>
        <begin position="1"/>
        <end position="35"/>
    </location>
</feature>
<evidence type="ECO:0000256" key="1">
    <source>
        <dbReference type="SAM" id="MobiDB-lite"/>
    </source>
</evidence>
<sequence length="154" mass="17425">MIIKVNNRKRRSSKSPSGFPTDKQSHPRTIQQASGVVNSRFVRDIKRSDKRPHPLITFETYFAAMSEAAIETGGTDERKHIHPTSPLPRAEGDSARLTLLPWIVTFRTLTHTQLNTQIQNVTRHTSRSHGVMATEPLSSYRGNRRITISLAQKL</sequence>
<proteinExistence type="predicted"/>